<feature type="compositionally biased region" description="Basic and acidic residues" evidence="2">
    <location>
        <begin position="1752"/>
        <end position="1780"/>
    </location>
</feature>
<feature type="compositionally biased region" description="Basic and acidic residues" evidence="2">
    <location>
        <begin position="799"/>
        <end position="813"/>
    </location>
</feature>
<evidence type="ECO:0000313" key="3">
    <source>
        <dbReference type="EMBL" id="CAE1291252.1"/>
    </source>
</evidence>
<feature type="region of interest" description="Disordered" evidence="2">
    <location>
        <begin position="2206"/>
        <end position="2232"/>
    </location>
</feature>
<protein>
    <submittedName>
        <fullName evidence="3">Uncharacterized protein</fullName>
    </submittedName>
</protein>
<feature type="compositionally biased region" description="Basic and acidic residues" evidence="2">
    <location>
        <begin position="720"/>
        <end position="734"/>
    </location>
</feature>
<feature type="region of interest" description="Disordered" evidence="2">
    <location>
        <begin position="2052"/>
        <end position="2081"/>
    </location>
</feature>
<feature type="compositionally biased region" description="Basic and acidic residues" evidence="2">
    <location>
        <begin position="2505"/>
        <end position="2518"/>
    </location>
</feature>
<feature type="region of interest" description="Disordered" evidence="2">
    <location>
        <begin position="2350"/>
        <end position="2370"/>
    </location>
</feature>
<feature type="compositionally biased region" description="Polar residues" evidence="2">
    <location>
        <begin position="34"/>
        <end position="66"/>
    </location>
</feature>
<feature type="compositionally biased region" description="Basic and acidic residues" evidence="2">
    <location>
        <begin position="2642"/>
        <end position="2654"/>
    </location>
</feature>
<feature type="region of interest" description="Disordered" evidence="2">
    <location>
        <begin position="2500"/>
        <end position="2667"/>
    </location>
</feature>
<feature type="compositionally biased region" description="Polar residues" evidence="2">
    <location>
        <begin position="490"/>
        <end position="508"/>
    </location>
</feature>
<feature type="region of interest" description="Disordered" evidence="2">
    <location>
        <begin position="1179"/>
        <end position="1323"/>
    </location>
</feature>
<feature type="compositionally biased region" description="Basic and acidic residues" evidence="2">
    <location>
        <begin position="395"/>
        <end position="427"/>
    </location>
</feature>
<feature type="coiled-coil region" evidence="1">
    <location>
        <begin position="1501"/>
        <end position="1528"/>
    </location>
</feature>
<feature type="compositionally biased region" description="Basic and acidic residues" evidence="2">
    <location>
        <begin position="1690"/>
        <end position="1708"/>
    </location>
</feature>
<feature type="compositionally biased region" description="Polar residues" evidence="2">
    <location>
        <begin position="2546"/>
        <end position="2556"/>
    </location>
</feature>
<feature type="compositionally biased region" description="Basic and acidic residues" evidence="2">
    <location>
        <begin position="1118"/>
        <end position="1134"/>
    </location>
</feature>
<gene>
    <name evidence="3" type="ORF">SPHA_48700</name>
</gene>
<feature type="compositionally biased region" description="Polar residues" evidence="2">
    <location>
        <begin position="1228"/>
        <end position="1237"/>
    </location>
</feature>
<feature type="region of interest" description="Disordered" evidence="2">
    <location>
        <begin position="693"/>
        <end position="962"/>
    </location>
</feature>
<feature type="compositionally biased region" description="Acidic residues" evidence="2">
    <location>
        <begin position="1355"/>
        <end position="1364"/>
    </location>
</feature>
<proteinExistence type="predicted"/>
<keyword evidence="4" id="KW-1185">Reference proteome</keyword>
<feature type="compositionally biased region" description="Basic and acidic residues" evidence="2">
    <location>
        <begin position="899"/>
        <end position="915"/>
    </location>
</feature>
<feature type="region of interest" description="Disordered" evidence="2">
    <location>
        <begin position="1"/>
        <end position="66"/>
    </location>
</feature>
<feature type="region of interest" description="Disordered" evidence="2">
    <location>
        <begin position="1060"/>
        <end position="1087"/>
    </location>
</feature>
<feature type="region of interest" description="Disordered" evidence="2">
    <location>
        <begin position="1983"/>
        <end position="2019"/>
    </location>
</feature>
<feature type="region of interest" description="Disordered" evidence="2">
    <location>
        <begin position="1004"/>
        <end position="1027"/>
    </location>
</feature>
<feature type="region of interest" description="Disordered" evidence="2">
    <location>
        <begin position="395"/>
        <end position="428"/>
    </location>
</feature>
<organism evidence="3 4">
    <name type="scientific">Acanthosepion pharaonis</name>
    <name type="common">Pharaoh cuttlefish</name>
    <name type="synonym">Sepia pharaonis</name>
    <dbReference type="NCBI Taxonomy" id="158019"/>
    <lineage>
        <taxon>Eukaryota</taxon>
        <taxon>Metazoa</taxon>
        <taxon>Spiralia</taxon>
        <taxon>Lophotrochozoa</taxon>
        <taxon>Mollusca</taxon>
        <taxon>Cephalopoda</taxon>
        <taxon>Coleoidea</taxon>
        <taxon>Decapodiformes</taxon>
        <taxon>Sepiida</taxon>
        <taxon>Sepiina</taxon>
        <taxon>Sepiidae</taxon>
        <taxon>Acanthosepion</taxon>
    </lineage>
</organism>
<feature type="region of interest" description="Disordered" evidence="2">
    <location>
        <begin position="348"/>
        <end position="368"/>
    </location>
</feature>
<feature type="region of interest" description="Disordered" evidence="2">
    <location>
        <begin position="1690"/>
        <end position="1928"/>
    </location>
</feature>
<feature type="compositionally biased region" description="Basic and acidic residues" evidence="2">
    <location>
        <begin position="776"/>
        <end position="787"/>
    </location>
</feature>
<feature type="compositionally biased region" description="Acidic residues" evidence="2">
    <location>
        <begin position="2295"/>
        <end position="2306"/>
    </location>
</feature>
<feature type="compositionally biased region" description="Basic and acidic residues" evidence="2">
    <location>
        <begin position="510"/>
        <end position="526"/>
    </location>
</feature>
<feature type="compositionally biased region" description="Basic and acidic residues" evidence="2">
    <location>
        <begin position="838"/>
        <end position="847"/>
    </location>
</feature>
<feature type="region of interest" description="Disordered" evidence="2">
    <location>
        <begin position="1344"/>
        <end position="1373"/>
    </location>
</feature>
<dbReference type="InterPro" id="IPR018247">
    <property type="entry name" value="EF_Hand_1_Ca_BS"/>
</dbReference>
<feature type="compositionally biased region" description="Polar residues" evidence="2">
    <location>
        <begin position="1199"/>
        <end position="1213"/>
    </location>
</feature>
<feature type="region of interest" description="Disordered" evidence="2">
    <location>
        <begin position="2263"/>
        <end position="2338"/>
    </location>
</feature>
<dbReference type="Proteomes" id="UP000597762">
    <property type="component" value="Unassembled WGS sequence"/>
</dbReference>
<comment type="caution">
    <text evidence="3">The sequence shown here is derived from an EMBL/GenBank/DDBJ whole genome shotgun (WGS) entry which is preliminary data.</text>
</comment>
<feature type="compositionally biased region" description="Basic and acidic residues" evidence="2">
    <location>
        <begin position="1911"/>
        <end position="1924"/>
    </location>
</feature>
<feature type="compositionally biased region" description="Polar residues" evidence="2">
    <location>
        <begin position="1813"/>
        <end position="1822"/>
    </location>
</feature>
<dbReference type="OrthoDB" id="6163107at2759"/>
<feature type="compositionally biased region" description="Basic and acidic residues" evidence="2">
    <location>
        <begin position="2615"/>
        <end position="2634"/>
    </location>
</feature>
<dbReference type="EMBL" id="CAHIKZ030002722">
    <property type="protein sequence ID" value="CAE1291252.1"/>
    <property type="molecule type" value="Genomic_DNA"/>
</dbReference>
<feature type="compositionally biased region" description="Polar residues" evidence="2">
    <location>
        <begin position="2387"/>
        <end position="2401"/>
    </location>
</feature>
<feature type="compositionally biased region" description="Polar residues" evidence="2">
    <location>
        <begin position="1064"/>
        <end position="1073"/>
    </location>
</feature>
<feature type="region of interest" description="Disordered" evidence="2">
    <location>
        <begin position="1412"/>
        <end position="1455"/>
    </location>
</feature>
<feature type="compositionally biased region" description="Polar residues" evidence="2">
    <location>
        <begin position="126"/>
        <end position="138"/>
    </location>
</feature>
<feature type="compositionally biased region" description="Basic and acidic residues" evidence="2">
    <location>
        <begin position="2307"/>
        <end position="2325"/>
    </location>
</feature>
<feature type="compositionally biased region" description="Basic and acidic residues" evidence="2">
    <location>
        <begin position="2420"/>
        <end position="2451"/>
    </location>
</feature>
<feature type="compositionally biased region" description="Basic and acidic residues" evidence="2">
    <location>
        <begin position="1"/>
        <end position="16"/>
    </location>
</feature>
<feature type="compositionally biased region" description="Polar residues" evidence="2">
    <location>
        <begin position="527"/>
        <end position="540"/>
    </location>
</feature>
<feature type="compositionally biased region" description="Polar residues" evidence="2">
    <location>
        <begin position="884"/>
        <end position="897"/>
    </location>
</feature>
<feature type="compositionally biased region" description="Basic and acidic residues" evidence="2">
    <location>
        <begin position="541"/>
        <end position="564"/>
    </location>
</feature>
<feature type="compositionally biased region" description="Basic and acidic residues" evidence="2">
    <location>
        <begin position="1437"/>
        <end position="1455"/>
    </location>
</feature>
<reference evidence="3" key="1">
    <citation type="submission" date="2021-01" db="EMBL/GenBank/DDBJ databases">
        <authorList>
            <person name="Li R."/>
            <person name="Bekaert M."/>
        </authorList>
    </citation>
    <scope>NUCLEOTIDE SEQUENCE</scope>
    <source>
        <strain evidence="3">Farmed</strain>
    </source>
</reference>
<evidence type="ECO:0000313" key="4">
    <source>
        <dbReference type="Proteomes" id="UP000597762"/>
    </source>
</evidence>
<feature type="compositionally biased region" description="Low complexity" evidence="2">
    <location>
        <begin position="1243"/>
        <end position="1253"/>
    </location>
</feature>
<feature type="compositionally biased region" description="Pro residues" evidence="2">
    <location>
        <begin position="1729"/>
        <end position="1739"/>
    </location>
</feature>
<feature type="compositionally biased region" description="Basic and acidic residues" evidence="2">
    <location>
        <begin position="144"/>
        <end position="154"/>
    </location>
</feature>
<feature type="region of interest" description="Disordered" evidence="2">
    <location>
        <begin position="126"/>
        <end position="237"/>
    </location>
</feature>
<sequence>MEEHFEQTTRDERKPVAEPLMLEEDSASTEPALMSSSQSRDNNTYSSISSSDFGEQVASLQSQQLTTQEVLSEEQALTEEDFQRMMSSYENVYDGVQLTPDVNRLSMNASELDIGDHFDTKQLDTHLQPTGRSSSFEQLYQEETGERPTEEKLAELSTYPVKPKEDLPSGEQIVSKEVMAADEEKAEKLSSSSSEVAQVEDVDFQPDAEMRDTSEEKTEETDVEEQFSPLPKTSPASKGALDLRLEDQYFSFTQSPVESPAAEIANEISPAQDLLDVKDMQITVGVSPSEISARAKLGHVSEFFGPTVSDDTRPTKGKYEKEKEDVLYTSKVETEAKKMETDINEVAKTSSESYKAAAAPKDDKETPEDMAEQLTYMAFDNMGFAGEEAVDSELKLRSCDIPEESPHSKSKEISPEDLEEKPHHFDFPDVQQEMWQIGIQAFGKSALSEERKMFSSSMKFEEVTHKVSFEKDDEDESSTAVYSESEEPSQSENGDLKSQSSFQESVEISKTVDGHFESTSEVRTEKTIVTSSKEQVSLSESHSKMYSETKVYHHKTGAESELQHSEIQTVPFSDEEKKRPLSTVVSEPIISHPFDQTTVELMSPEYSSSDSEGFYDPETGKKLPWETVNHFKRQFSDNYLEQQEKQGLVTVQSVDMGIFYRRSSREYADVKFMEKGIAEDEIIEEQEGQVLFTLDENDSDESAALPSQVKEDEVVDDSTEDIRKPHDKVFEEQRATVLPSSADSRNRAEEDLSKLHEEMSPEFGASEFLSTSKSSELVERGASKDSSLHLVGDSSTDSSQKESIKEAEERSTPSEELDIKEELKESAKSGIIGVVSVESRRAQKELLQESADETDRSLSPSVESDEMSTMYECQAEVQEDAWSETPSVDQLPSSASGKSETESEPSERKPSEKKQSPSVEALAKGTDLESTEQEESKITAHDRRVTFLSEESKEKLRQSLSNEDLVKISTSSSEVSNEPTLLAASYDLDSGHVSHVVTAYDMSPDTVESQAPHPPAPKAILSSPEDDVFEVEPSVRVTGAAAESHSGPQSEVIIIEHVCAAESKTGSESTESLPPTPAPTPKDPTAVKDTVCNLQDAANKLQTEGYYDRQLGSVSSETSEKRPLSFEKELTKDEDSIDDDDLGQSFEMVSPTEIIGFDQFAAEYLQSGVAGSIEPGSMAASMESISTSGSSFADLRPSEPSSMKSSLEESVTTAAFIEPSAPPMEDVYQSTGRQSSKPDVDSSSDQSLFSSSETSEKGGVPVDILASSLTSPGACPPDLLPVDSIHHGLPTRHEYGETEEQESYSERISQLPNGPTEVDYQPDIDSVSSLANTVVHVAPPDLVQTTPLYTRDQSQEGEEAEIEDDRISVGSDAASRDVMTDSLIEDVHLSAEQQEILVTSDQTLYELEMPMDEEVSPVEQECAPGETETYFEQKPTISKEMKHEEEEELDGRVRDSAKAIDKQIYDDMSLSSPEHLEIESSLDDIEDQPYELKKNEIYPGKRALEFNIANYENLVEEEKAKQEELDSKVTVMVPLHFSSKLESTASDVDDSDEEPVQFADQYHTADIDSSKYVSQQEYGTSFNRIDIIEDSPDFAEKPEAELQALTEDERISGKFFDSHKEESIETKEKPFDLQIDPADLERPISPTPQDLNQGFFGKDFEKVAGTQDEDLEKTATVFVDSVLEDIVTKVHDKPGSLELGQKSKDRDAFQSSLPEPSTSSHSQPAFFSAPPPPSHPPPVAKQGSEDLPEITVTEHIHKDIHEDDYPMHYKASVEVEKDDDKESEDDSPKGVGMSYFEMIQDEMEFDQEDAKQNGDTTHQDASSMYGFSETSRNGASHQDPITGASFSSVSAYTDDQAASSSAEIFTSQQETVWNVQKYSESSTDLSPKTSPQHESFTIKSDLGSISTSHSRHIESSTDPKDHSKNGFLGFDPAMYVTDIMSPEDVADASSVDSFTTVVAADQEEEDDEDRLADVASMTSSIHSDIYSMHNEPDEEEEEPYDWPLMTEEDKSGESSPCSDRFEMIEKTALSVISEKSDEDRFEMIEKDELDGLSDLHSDKTSPDMISASPGNLPHSHHGYPNIRYAGRMREKEDGSAASSVSSSLLEFERLEGEIGQCGSLGSNEAHSLPSSFDSRKFHWRAGDRDDVSVASSLGEFERLERQIALGGSIGSVGSMDRFMASGHGSETNGSMSSLAEFEKLEQDCIAGGYSSSGDDRRSSSSGHSKRSESSSLVEFERLEQEIVISEELAAEAKKIASILESGALPEYPESDSLGSSYQSNGHMRDLPQIIGSFDIEQDSIDGEDIDKDSLSSEDPKQSDANLLDKLDDDVDSLDGDSKDELTSSVIYVSKSDLQDSGEAGQTEFDRDSLIGDDTAMQFSVESLQLDQDTSFDTHSMQSSADSLELKEKLSKDMQSSADSLELKEKMSKEMVDSTDSLELKETVKDPEKFETDSLADPEDVMQTSTDSLDMFPTLTQQNIMEASLESARWSLSSSYFSHSSQETLRSAESHSDSGHSRDMMQVSAESFDFDKDRPYDDSDEEIDYKSISTKSLSHSTIDPEIRMLTEISHPNNPFLDNEASHHPRSASSSSSSSLPAAATCPVSSSTSQTAASSDPLHHHSMLDTTAHKASRESPDPMNIQEEASHMKPEEREGIDVAADSETDDGSQATSLMMKKEIHKKTYIRDGRDETFIQEESRVEQQNETPEELHFSILSLFLNYSCER</sequence>
<feature type="compositionally biased region" description="Basic and acidic residues" evidence="2">
    <location>
        <begin position="744"/>
        <end position="759"/>
    </location>
</feature>
<keyword evidence="1" id="KW-0175">Coiled coil</keyword>
<feature type="region of interest" description="Disordered" evidence="2">
    <location>
        <begin position="1108"/>
        <end position="1144"/>
    </location>
</feature>
<feature type="compositionally biased region" description="Polar residues" evidence="2">
    <location>
        <begin position="2272"/>
        <end position="2281"/>
    </location>
</feature>
<feature type="region of interest" description="Disordered" evidence="2">
    <location>
        <begin position="2387"/>
        <end position="2462"/>
    </location>
</feature>
<accession>A0A812D850</accession>
<evidence type="ECO:0000256" key="1">
    <source>
        <dbReference type="SAM" id="Coils"/>
    </source>
</evidence>
<dbReference type="PROSITE" id="PS00018">
    <property type="entry name" value="EF_HAND_1"/>
    <property type="match status" value="1"/>
</dbReference>
<name>A0A812D850_ACAPH</name>
<feature type="compositionally biased region" description="Low complexity" evidence="2">
    <location>
        <begin position="2585"/>
        <end position="2613"/>
    </location>
</feature>
<feature type="region of interest" description="Disordered" evidence="2">
    <location>
        <begin position="464"/>
        <end position="584"/>
    </location>
</feature>
<feature type="compositionally biased region" description="Polar residues" evidence="2">
    <location>
        <begin position="1844"/>
        <end position="1908"/>
    </location>
</feature>
<evidence type="ECO:0000256" key="2">
    <source>
        <dbReference type="SAM" id="MobiDB-lite"/>
    </source>
</evidence>
<feature type="compositionally biased region" description="Basic and acidic residues" evidence="2">
    <location>
        <begin position="934"/>
        <end position="957"/>
    </location>
</feature>
<feature type="compositionally biased region" description="Low complexity" evidence="2">
    <location>
        <begin position="1711"/>
        <end position="1728"/>
    </location>
</feature>